<protein>
    <submittedName>
        <fullName evidence="2">Uncharacterized protein</fullName>
    </submittedName>
</protein>
<feature type="region of interest" description="Disordered" evidence="1">
    <location>
        <begin position="1"/>
        <end position="50"/>
    </location>
</feature>
<comment type="caution">
    <text evidence="2">The sequence shown here is derived from an EMBL/GenBank/DDBJ whole genome shotgun (WGS) entry which is preliminary data.</text>
</comment>
<organism evidence="2 3">
    <name type="scientific">Microlunatus ginsengisoli</name>
    <dbReference type="NCBI Taxonomy" id="363863"/>
    <lineage>
        <taxon>Bacteria</taxon>
        <taxon>Bacillati</taxon>
        <taxon>Actinomycetota</taxon>
        <taxon>Actinomycetes</taxon>
        <taxon>Propionibacteriales</taxon>
        <taxon>Propionibacteriaceae</taxon>
        <taxon>Microlunatus</taxon>
    </lineage>
</organism>
<accession>A0ABP7AUM0</accession>
<dbReference type="RefSeq" id="WP_344809677.1">
    <property type="nucleotide sequence ID" value="NZ_BAABAB010000050.1"/>
</dbReference>
<proteinExistence type="predicted"/>
<gene>
    <name evidence="2" type="ORF">GCM10022236_49450</name>
</gene>
<evidence type="ECO:0000313" key="3">
    <source>
        <dbReference type="Proteomes" id="UP001501490"/>
    </source>
</evidence>
<evidence type="ECO:0000256" key="1">
    <source>
        <dbReference type="SAM" id="MobiDB-lite"/>
    </source>
</evidence>
<name>A0ABP7AUM0_9ACTN</name>
<reference evidence="3" key="1">
    <citation type="journal article" date="2019" name="Int. J. Syst. Evol. Microbiol.">
        <title>The Global Catalogue of Microorganisms (GCM) 10K type strain sequencing project: providing services to taxonomists for standard genome sequencing and annotation.</title>
        <authorList>
            <consortium name="The Broad Institute Genomics Platform"/>
            <consortium name="The Broad Institute Genome Sequencing Center for Infectious Disease"/>
            <person name="Wu L."/>
            <person name="Ma J."/>
        </authorList>
    </citation>
    <scope>NUCLEOTIDE SEQUENCE [LARGE SCALE GENOMIC DNA]</scope>
    <source>
        <strain evidence="3">JCM 16929</strain>
    </source>
</reference>
<dbReference type="Proteomes" id="UP001501490">
    <property type="component" value="Unassembled WGS sequence"/>
</dbReference>
<dbReference type="EMBL" id="BAABAB010000050">
    <property type="protein sequence ID" value="GAA3640912.1"/>
    <property type="molecule type" value="Genomic_DNA"/>
</dbReference>
<evidence type="ECO:0000313" key="2">
    <source>
        <dbReference type="EMBL" id="GAA3640912.1"/>
    </source>
</evidence>
<sequence>MPSETSSDPRDERDQQPVSTNDYDPDEDQDTESTNTAPVGERPIDPEQAD</sequence>
<keyword evidence="3" id="KW-1185">Reference proteome</keyword>